<dbReference type="PANTHER" id="PTHR30570">
    <property type="entry name" value="PERIPLASMIC PHOSPHATE BINDING COMPONENT OF PHOSPHATE ABC TRANSPORTER"/>
    <property type="match status" value="1"/>
</dbReference>
<evidence type="ECO:0000259" key="3">
    <source>
        <dbReference type="Pfam" id="PF12849"/>
    </source>
</evidence>
<organism evidence="4 5">
    <name type="scientific">Aestuariispira insulae</name>
    <dbReference type="NCBI Taxonomy" id="1461337"/>
    <lineage>
        <taxon>Bacteria</taxon>
        <taxon>Pseudomonadati</taxon>
        <taxon>Pseudomonadota</taxon>
        <taxon>Alphaproteobacteria</taxon>
        <taxon>Rhodospirillales</taxon>
        <taxon>Kiloniellaceae</taxon>
        <taxon>Aestuariispira</taxon>
    </lineage>
</organism>
<dbReference type="SUPFAM" id="SSF53850">
    <property type="entry name" value="Periplasmic binding protein-like II"/>
    <property type="match status" value="1"/>
</dbReference>
<dbReference type="Proteomes" id="UP000256845">
    <property type="component" value="Unassembled WGS sequence"/>
</dbReference>
<name>A0A3D9HWV2_9PROT</name>
<dbReference type="InterPro" id="IPR024370">
    <property type="entry name" value="PBP_domain"/>
</dbReference>
<dbReference type="PANTHER" id="PTHR30570:SF1">
    <property type="entry name" value="PHOSPHATE-BINDING PROTEIN PSTS"/>
    <property type="match status" value="1"/>
</dbReference>
<protein>
    <submittedName>
        <fullName evidence="4">Phosphate ABC transporter substrate-binding protein (PhoT family)</fullName>
    </submittedName>
</protein>
<dbReference type="InterPro" id="IPR050811">
    <property type="entry name" value="Phosphate_ABC_transporter"/>
</dbReference>
<reference evidence="4 5" key="1">
    <citation type="submission" date="2018-07" db="EMBL/GenBank/DDBJ databases">
        <title>Genomic Encyclopedia of Type Strains, Phase III (KMG-III): the genomes of soil and plant-associated and newly described type strains.</title>
        <authorList>
            <person name="Whitman W."/>
        </authorList>
    </citation>
    <scope>NUCLEOTIDE SEQUENCE [LARGE SCALE GENOMIC DNA]</scope>
    <source>
        <strain evidence="4 5">CECT 8488</strain>
    </source>
</reference>
<keyword evidence="2" id="KW-0472">Membrane</keyword>
<keyword evidence="1" id="KW-0732">Signal</keyword>
<sequence length="297" mass="32072">MTERQGINLRAHSRLPSLQAWILAFLLLMIFITISQASFRIGGTGADLGTMRQLAKAYSTATNDTVIKIVPKPSLESCVKALLADDIQIAISDRPPTDEESKAGILSLPYARTALVFATGSDQAGHELTPTLLKRIYSGQLNKWPGGGPISLIMHDQSSPVTDLLLSQYPELWLSMKDAYNRPGTIIATSNQDMASRLERLPGSIGTISLSAILGEQRGLHPLPLNGIAATPASIANNSYPVILTLYFLLGPEKPNNTARPEALNFIRFVHSPRGRIILGNTGHQSLSSKPSASQQN</sequence>
<dbReference type="Pfam" id="PF12849">
    <property type="entry name" value="PBP_like_2"/>
    <property type="match status" value="1"/>
</dbReference>
<evidence type="ECO:0000256" key="2">
    <source>
        <dbReference type="SAM" id="Phobius"/>
    </source>
</evidence>
<feature type="transmembrane region" description="Helical" evidence="2">
    <location>
        <begin position="20"/>
        <end position="39"/>
    </location>
</feature>
<dbReference type="Gene3D" id="3.40.190.10">
    <property type="entry name" value="Periplasmic binding protein-like II"/>
    <property type="match status" value="2"/>
</dbReference>
<feature type="domain" description="PBP" evidence="3">
    <location>
        <begin position="37"/>
        <end position="273"/>
    </location>
</feature>
<gene>
    <name evidence="4" type="ORF">DFP90_101688</name>
</gene>
<comment type="caution">
    <text evidence="4">The sequence shown here is derived from an EMBL/GenBank/DDBJ whole genome shotgun (WGS) entry which is preliminary data.</text>
</comment>
<keyword evidence="2" id="KW-0812">Transmembrane</keyword>
<dbReference type="EMBL" id="QRDW01000001">
    <property type="protein sequence ID" value="RED53889.1"/>
    <property type="molecule type" value="Genomic_DNA"/>
</dbReference>
<keyword evidence="2" id="KW-1133">Transmembrane helix</keyword>
<keyword evidence="5" id="KW-1185">Reference proteome</keyword>
<evidence type="ECO:0000256" key="1">
    <source>
        <dbReference type="ARBA" id="ARBA00022729"/>
    </source>
</evidence>
<evidence type="ECO:0000313" key="5">
    <source>
        <dbReference type="Proteomes" id="UP000256845"/>
    </source>
</evidence>
<proteinExistence type="predicted"/>
<dbReference type="AlphaFoldDB" id="A0A3D9HWV2"/>
<dbReference type="OrthoDB" id="5506472at2"/>
<evidence type="ECO:0000313" key="4">
    <source>
        <dbReference type="EMBL" id="RED53889.1"/>
    </source>
</evidence>
<accession>A0A3D9HWV2</accession>